<feature type="compositionally biased region" description="Pro residues" evidence="3">
    <location>
        <begin position="336"/>
        <end position="346"/>
    </location>
</feature>
<dbReference type="EMBL" id="JAUUTY010000002">
    <property type="protein sequence ID" value="KAK1682342.1"/>
    <property type="molecule type" value="Genomic_DNA"/>
</dbReference>
<dbReference type="Pfam" id="PF01612">
    <property type="entry name" value="DNA_pol_A_exo1"/>
    <property type="match status" value="1"/>
</dbReference>
<reference evidence="5" key="1">
    <citation type="submission" date="2023-07" db="EMBL/GenBank/DDBJ databases">
        <title>A chromosome-level genome assembly of Lolium multiflorum.</title>
        <authorList>
            <person name="Chen Y."/>
            <person name="Copetti D."/>
            <person name="Kolliker R."/>
            <person name="Studer B."/>
        </authorList>
    </citation>
    <scope>NUCLEOTIDE SEQUENCE</scope>
    <source>
        <strain evidence="5">02402/16</strain>
        <tissue evidence="5">Leaf</tissue>
    </source>
</reference>
<proteinExistence type="predicted"/>
<dbReference type="InterPro" id="IPR051132">
    <property type="entry name" value="3-5_Exonuclease_domain"/>
</dbReference>
<dbReference type="GO" id="GO:0006139">
    <property type="term" value="P:nucleobase-containing compound metabolic process"/>
    <property type="evidence" value="ECO:0007669"/>
    <property type="project" value="InterPro"/>
</dbReference>
<evidence type="ECO:0000313" key="6">
    <source>
        <dbReference type="Proteomes" id="UP001231189"/>
    </source>
</evidence>
<dbReference type="InterPro" id="IPR012337">
    <property type="entry name" value="RNaseH-like_sf"/>
</dbReference>
<feature type="compositionally biased region" description="Pro residues" evidence="3">
    <location>
        <begin position="270"/>
        <end position="281"/>
    </location>
</feature>
<dbReference type="CDD" id="cd06141">
    <property type="entry name" value="WRN_exo"/>
    <property type="match status" value="1"/>
</dbReference>
<dbReference type="GO" id="GO:0008408">
    <property type="term" value="F:3'-5' exonuclease activity"/>
    <property type="evidence" value="ECO:0007669"/>
    <property type="project" value="InterPro"/>
</dbReference>
<evidence type="ECO:0000313" key="5">
    <source>
        <dbReference type="EMBL" id="KAK1682342.1"/>
    </source>
</evidence>
<protein>
    <recommendedName>
        <fullName evidence="4">3'-5' exonuclease domain-containing protein</fullName>
    </recommendedName>
</protein>
<dbReference type="GO" id="GO:0005634">
    <property type="term" value="C:nucleus"/>
    <property type="evidence" value="ECO:0007669"/>
    <property type="project" value="TreeGrafter"/>
</dbReference>
<dbReference type="PANTHER" id="PTHR13620">
    <property type="entry name" value="3-5 EXONUCLEASE"/>
    <property type="match status" value="1"/>
</dbReference>
<feature type="region of interest" description="Disordered" evidence="3">
    <location>
        <begin position="230"/>
        <end position="304"/>
    </location>
</feature>
<sequence length="609" mass="65915">MDATPVATRLRRSIPDHDAYTVRVLDRRVAALATAHPGDARRWICKTRWLHYPLLCSARLVVGLGVQWTPVRGRGRAGTPPPATLQLCVGHRCLVFHLAQVHPDAVPAALHRFLADPRVVFVGYGSAYDRRMLRDHYGLHVQCGRDLRALTGMGNASVDLMAQRFLGYHGITKPVSVAMSAWHAPRLSVEQVEYACVDAYLAFRLAVLLCHDAHQPVPVPPRAPVNVHAPPRAPATQLHRAPPPARRAPPPAREIAHAPPRGPVPQLHRAPPPAPRAPPPAREIVHAPRRGPVPQLHRAPPPAPRASVIVPVLDLHRAPGPAVVFPRAAPRTPVRPGTPPPAPRAPEPQHAVGSSSNISDTDTERGGLSLVRSNYASPGFTRPLDTEITGRAGLSLVRSNYVSDDDGDLSSDDFELLVLGREAVTDDDEEEDIYDYVASTGLLSDGDYVVGPGGDHSDDDEEGACVVGEQGYAYKDYAGTGILTVEDDIEEGEYIGILTIENDIEEGEYTGVLTVENEAAACDNQVFVTNGPATVASEEEGGLQLDDGHHAPPEHLGEAEAEYYGDSTGVFQGGEDGYGQEDDRSDCYDQVEDVYVQDQDGYEPYDAFY</sequence>
<evidence type="ECO:0000259" key="4">
    <source>
        <dbReference type="Pfam" id="PF01612"/>
    </source>
</evidence>
<dbReference type="PANTHER" id="PTHR13620:SF57">
    <property type="entry name" value="OS07G0112400 PROTEIN"/>
    <property type="match status" value="1"/>
</dbReference>
<name>A0AAD8TIJ2_LOLMU</name>
<dbReference type="GO" id="GO:0003676">
    <property type="term" value="F:nucleic acid binding"/>
    <property type="evidence" value="ECO:0007669"/>
    <property type="project" value="InterPro"/>
</dbReference>
<feature type="compositionally biased region" description="Low complexity" evidence="3">
    <location>
        <begin position="323"/>
        <end position="335"/>
    </location>
</feature>
<evidence type="ECO:0000256" key="1">
    <source>
        <dbReference type="ARBA" id="ARBA00022722"/>
    </source>
</evidence>
<feature type="compositionally biased region" description="Pro residues" evidence="3">
    <location>
        <begin position="241"/>
        <end position="252"/>
    </location>
</feature>
<keyword evidence="6" id="KW-1185">Reference proteome</keyword>
<organism evidence="5 6">
    <name type="scientific">Lolium multiflorum</name>
    <name type="common">Italian ryegrass</name>
    <name type="synonym">Lolium perenne subsp. multiflorum</name>
    <dbReference type="NCBI Taxonomy" id="4521"/>
    <lineage>
        <taxon>Eukaryota</taxon>
        <taxon>Viridiplantae</taxon>
        <taxon>Streptophyta</taxon>
        <taxon>Embryophyta</taxon>
        <taxon>Tracheophyta</taxon>
        <taxon>Spermatophyta</taxon>
        <taxon>Magnoliopsida</taxon>
        <taxon>Liliopsida</taxon>
        <taxon>Poales</taxon>
        <taxon>Poaceae</taxon>
        <taxon>BOP clade</taxon>
        <taxon>Pooideae</taxon>
        <taxon>Poodae</taxon>
        <taxon>Poeae</taxon>
        <taxon>Poeae Chloroplast Group 2 (Poeae type)</taxon>
        <taxon>Loliodinae</taxon>
        <taxon>Loliinae</taxon>
        <taxon>Lolium</taxon>
    </lineage>
</organism>
<keyword evidence="2" id="KW-0378">Hydrolase</keyword>
<dbReference type="GO" id="GO:0005737">
    <property type="term" value="C:cytoplasm"/>
    <property type="evidence" value="ECO:0007669"/>
    <property type="project" value="TreeGrafter"/>
</dbReference>
<evidence type="ECO:0000256" key="3">
    <source>
        <dbReference type="SAM" id="MobiDB-lite"/>
    </source>
</evidence>
<dbReference type="SUPFAM" id="SSF53098">
    <property type="entry name" value="Ribonuclease H-like"/>
    <property type="match status" value="1"/>
</dbReference>
<dbReference type="Proteomes" id="UP001231189">
    <property type="component" value="Unassembled WGS sequence"/>
</dbReference>
<dbReference type="InterPro" id="IPR002562">
    <property type="entry name" value="3'-5'_exonuclease_dom"/>
</dbReference>
<dbReference type="AlphaFoldDB" id="A0AAD8TIJ2"/>
<dbReference type="InterPro" id="IPR036397">
    <property type="entry name" value="RNaseH_sf"/>
</dbReference>
<dbReference type="Gene3D" id="3.30.420.10">
    <property type="entry name" value="Ribonuclease H-like superfamily/Ribonuclease H"/>
    <property type="match status" value="1"/>
</dbReference>
<comment type="caution">
    <text evidence="5">The sequence shown here is derived from an EMBL/GenBank/DDBJ whole genome shotgun (WGS) entry which is preliminary data.</text>
</comment>
<gene>
    <name evidence="5" type="ORF">QYE76_043190</name>
</gene>
<feature type="region of interest" description="Disordered" evidence="3">
    <location>
        <begin position="323"/>
        <end position="365"/>
    </location>
</feature>
<feature type="domain" description="3'-5' exonuclease" evidence="4">
    <location>
        <begin position="85"/>
        <end position="206"/>
    </location>
</feature>
<accession>A0AAD8TIJ2</accession>
<evidence type="ECO:0000256" key="2">
    <source>
        <dbReference type="ARBA" id="ARBA00022801"/>
    </source>
</evidence>
<keyword evidence="1" id="KW-0540">Nuclease</keyword>